<reference evidence="1 2" key="1">
    <citation type="submission" date="2019-03" db="EMBL/GenBank/DDBJ databases">
        <title>First draft genome of Liparis tanakae, snailfish: a comprehensive survey of snailfish specific genes.</title>
        <authorList>
            <person name="Kim W."/>
            <person name="Song I."/>
            <person name="Jeong J.-H."/>
            <person name="Kim D."/>
            <person name="Kim S."/>
            <person name="Ryu S."/>
            <person name="Song J.Y."/>
            <person name="Lee S.K."/>
        </authorList>
    </citation>
    <scope>NUCLEOTIDE SEQUENCE [LARGE SCALE GENOMIC DNA]</scope>
    <source>
        <tissue evidence="1">Muscle</tissue>
    </source>
</reference>
<dbReference type="Proteomes" id="UP000314294">
    <property type="component" value="Unassembled WGS sequence"/>
</dbReference>
<comment type="caution">
    <text evidence="1">The sequence shown here is derived from an EMBL/GenBank/DDBJ whole genome shotgun (WGS) entry which is preliminary data.</text>
</comment>
<protein>
    <submittedName>
        <fullName evidence="1">Uncharacterized protein</fullName>
    </submittedName>
</protein>
<proteinExistence type="predicted"/>
<organism evidence="1 2">
    <name type="scientific">Liparis tanakae</name>
    <name type="common">Tanaka's snailfish</name>
    <dbReference type="NCBI Taxonomy" id="230148"/>
    <lineage>
        <taxon>Eukaryota</taxon>
        <taxon>Metazoa</taxon>
        <taxon>Chordata</taxon>
        <taxon>Craniata</taxon>
        <taxon>Vertebrata</taxon>
        <taxon>Euteleostomi</taxon>
        <taxon>Actinopterygii</taxon>
        <taxon>Neopterygii</taxon>
        <taxon>Teleostei</taxon>
        <taxon>Neoteleostei</taxon>
        <taxon>Acanthomorphata</taxon>
        <taxon>Eupercaria</taxon>
        <taxon>Perciformes</taxon>
        <taxon>Cottioidei</taxon>
        <taxon>Cottales</taxon>
        <taxon>Liparidae</taxon>
        <taxon>Liparis</taxon>
    </lineage>
</organism>
<dbReference type="AlphaFoldDB" id="A0A4Z2FRH2"/>
<dbReference type="EMBL" id="SRLO01000942">
    <property type="protein sequence ID" value="TNN43836.1"/>
    <property type="molecule type" value="Genomic_DNA"/>
</dbReference>
<keyword evidence="2" id="KW-1185">Reference proteome</keyword>
<evidence type="ECO:0000313" key="1">
    <source>
        <dbReference type="EMBL" id="TNN43836.1"/>
    </source>
</evidence>
<evidence type="ECO:0000313" key="2">
    <source>
        <dbReference type="Proteomes" id="UP000314294"/>
    </source>
</evidence>
<gene>
    <name evidence="1" type="ORF">EYF80_045967</name>
</gene>
<accession>A0A4Z2FRH2</accession>
<name>A0A4Z2FRH2_9TELE</name>
<sequence>MGIAMVETPLPTAALTLWENWATATRVPCRVSKVTLVLGMATLTPFIVAGSGMSSPSPAELWFPSLGSSLSACSLEQLGTGESSVGLYHKKTTHMFTQHYKSHRVLPMWSSPSINDVFAIQNSMTALGPHDCVAPSPSLCDFSSQRVHRILKTSKPFDNK</sequence>